<sequence>MNVPGGDFVPPQIRERLENGSNGHVENPKVDHGALDGPCRGPHSIWALVVCSRTFPRQVSLPRKPRRLVVRLTDLPRARQVTYSKWASPVVTGQGPRMPKWTFNPYTEHEVIREELDMLDFDVILRMDWLYACYVSIDRRTRLVTFKARKMISKGYIYHLIWVGDNDSKTTTLESVPIGVHLVDFNEGGVVVHNGYESSFILNMKAKQDLDLSSIGMAPFEALYGMRCRLKMAQSRQKSYADVRRREIEFEVNDWVYLKISPMKGVMRFGKKGKLSPHYVGQYQILRRIDKVAYELELPNDLASVHPIFHVSLLKKCVGDLKSIVPLEGEVKGNLSYEKVPIEILDQQVQKFINKEVSFVKGPTIFLIPLVASWLEHLKFKSWKWISPRCALKVDLRKAYDTLEWGVIRKLLIDMGFPAKFIHWIITHVSIVSYSLMLNGGLTPPFIAKRGIRQGDPMSPYLFVLAMEYLGRKLNQLARNGNFNFHPRCRKLGSVHICFADDLLMYCRADIISVRLLREAFTKFPKASGLQANVDKSSLYIVGVANHTKEEILEELRYLEGDNFSIHKMYTRLMPQFPRVDWKAIAIYPRIHPRVKFFVWLAVQKRLATVDRLIKLGIQVPPDCA</sequence>
<evidence type="ECO:0000313" key="4">
    <source>
        <dbReference type="Proteomes" id="UP001234989"/>
    </source>
</evidence>
<dbReference type="Proteomes" id="UP001234989">
    <property type="component" value="Chromosome 12"/>
</dbReference>
<feature type="region of interest" description="Disordered" evidence="1">
    <location>
        <begin position="1"/>
        <end position="31"/>
    </location>
</feature>
<dbReference type="PANTHER" id="PTHR46148">
    <property type="entry name" value="CHROMO DOMAIN-CONTAINING PROTEIN"/>
    <property type="match status" value="1"/>
</dbReference>
<protein>
    <recommendedName>
        <fullName evidence="2">Reverse transcriptase domain-containing protein</fullName>
    </recommendedName>
</protein>
<dbReference type="Pfam" id="PF08284">
    <property type="entry name" value="RVP_2"/>
    <property type="match status" value="1"/>
</dbReference>
<dbReference type="InterPro" id="IPR043502">
    <property type="entry name" value="DNA/RNA_pol_sf"/>
</dbReference>
<dbReference type="InterPro" id="IPR000477">
    <property type="entry name" value="RT_dom"/>
</dbReference>
<evidence type="ECO:0000313" key="3">
    <source>
        <dbReference type="EMBL" id="WMV58068.1"/>
    </source>
</evidence>
<keyword evidence="4" id="KW-1185">Reference proteome</keyword>
<feature type="domain" description="Reverse transcriptase" evidence="2">
    <location>
        <begin position="295"/>
        <end position="587"/>
    </location>
</feature>
<dbReference type="Pfam" id="PF00078">
    <property type="entry name" value="RVT_1"/>
    <property type="match status" value="1"/>
</dbReference>
<dbReference type="InterPro" id="IPR056924">
    <property type="entry name" value="SH3_Tf2-1"/>
</dbReference>
<dbReference type="Pfam" id="PF13966">
    <property type="entry name" value="zf-RVT"/>
    <property type="match status" value="1"/>
</dbReference>
<gene>
    <name evidence="3" type="ORF">MTR67_051453</name>
</gene>
<dbReference type="InterPro" id="IPR026960">
    <property type="entry name" value="RVT-Znf"/>
</dbReference>
<proteinExistence type="predicted"/>
<accession>A0AAF1A244</accession>
<name>A0AAF1A244_SOLVR</name>
<reference evidence="3" key="1">
    <citation type="submission" date="2023-08" db="EMBL/GenBank/DDBJ databases">
        <title>A de novo genome assembly of Solanum verrucosum Schlechtendal, a Mexican diploid species geographically isolated from the other diploid A-genome species in potato relatives.</title>
        <authorList>
            <person name="Hosaka K."/>
        </authorList>
    </citation>
    <scope>NUCLEOTIDE SEQUENCE</scope>
    <source>
        <tissue evidence="3">Young leaves</tissue>
    </source>
</reference>
<evidence type="ECO:0000256" key="1">
    <source>
        <dbReference type="SAM" id="MobiDB-lite"/>
    </source>
</evidence>
<evidence type="ECO:0000259" key="2">
    <source>
        <dbReference type="PROSITE" id="PS50878"/>
    </source>
</evidence>
<dbReference type="Pfam" id="PF24626">
    <property type="entry name" value="SH3_Tf2-1"/>
    <property type="match status" value="1"/>
</dbReference>
<dbReference type="SUPFAM" id="SSF56672">
    <property type="entry name" value="DNA/RNA polymerases"/>
    <property type="match status" value="1"/>
</dbReference>
<dbReference type="PANTHER" id="PTHR46148:SF57">
    <property type="entry name" value="OS12G0499874 PROTEIN"/>
    <property type="match status" value="1"/>
</dbReference>
<dbReference type="AlphaFoldDB" id="A0AAF1A244"/>
<dbReference type="EMBL" id="CP133623">
    <property type="protein sequence ID" value="WMV58068.1"/>
    <property type="molecule type" value="Genomic_DNA"/>
</dbReference>
<organism evidence="3 4">
    <name type="scientific">Solanum verrucosum</name>
    <dbReference type="NCBI Taxonomy" id="315347"/>
    <lineage>
        <taxon>Eukaryota</taxon>
        <taxon>Viridiplantae</taxon>
        <taxon>Streptophyta</taxon>
        <taxon>Embryophyta</taxon>
        <taxon>Tracheophyta</taxon>
        <taxon>Spermatophyta</taxon>
        <taxon>Magnoliopsida</taxon>
        <taxon>eudicotyledons</taxon>
        <taxon>Gunneridae</taxon>
        <taxon>Pentapetalae</taxon>
        <taxon>asterids</taxon>
        <taxon>lamiids</taxon>
        <taxon>Solanales</taxon>
        <taxon>Solanaceae</taxon>
        <taxon>Solanoideae</taxon>
        <taxon>Solaneae</taxon>
        <taxon>Solanum</taxon>
    </lineage>
</organism>
<dbReference type="PROSITE" id="PS50878">
    <property type="entry name" value="RT_POL"/>
    <property type="match status" value="1"/>
</dbReference>